<evidence type="ECO:0000256" key="6">
    <source>
        <dbReference type="SAM" id="Phobius"/>
    </source>
</evidence>
<dbReference type="STRING" id="1122938.SAMN05660772_01388"/>
<dbReference type="Pfam" id="PF03772">
    <property type="entry name" value="Competence"/>
    <property type="match status" value="1"/>
</dbReference>
<dbReference type="Pfam" id="PF00753">
    <property type="entry name" value="Lactamase_B"/>
    <property type="match status" value="1"/>
</dbReference>
<comment type="subcellular location">
    <subcellularLocation>
        <location evidence="1">Cell membrane</location>
        <topology evidence="1">Multi-pass membrane protein</topology>
    </subcellularLocation>
</comment>
<evidence type="ECO:0000259" key="7">
    <source>
        <dbReference type="SMART" id="SM00849"/>
    </source>
</evidence>
<dbReference type="Proteomes" id="UP000192408">
    <property type="component" value="Unassembled WGS sequence"/>
</dbReference>
<evidence type="ECO:0000256" key="3">
    <source>
        <dbReference type="ARBA" id="ARBA00022692"/>
    </source>
</evidence>
<dbReference type="PANTHER" id="PTHR30619:SF1">
    <property type="entry name" value="RECOMBINATION PROTEIN 2"/>
    <property type="match status" value="1"/>
</dbReference>
<reference evidence="9" key="1">
    <citation type="submission" date="2017-04" db="EMBL/GenBank/DDBJ databases">
        <authorList>
            <person name="Varghese N."/>
            <person name="Submissions S."/>
        </authorList>
    </citation>
    <scope>NUCLEOTIDE SEQUENCE [LARGE SCALE GENOMIC DNA]</scope>
    <source>
        <strain evidence="9">DSM 23072</strain>
    </source>
</reference>
<dbReference type="CDD" id="cd07731">
    <property type="entry name" value="ComA-like_MBL-fold"/>
    <property type="match status" value="1"/>
</dbReference>
<keyword evidence="9" id="KW-1185">Reference proteome</keyword>
<feature type="transmembrane region" description="Helical" evidence="6">
    <location>
        <begin position="473"/>
        <end position="492"/>
    </location>
</feature>
<keyword evidence="4 6" id="KW-1133">Transmembrane helix</keyword>
<proteinExistence type="predicted"/>
<feature type="transmembrane region" description="Helical" evidence="6">
    <location>
        <begin position="379"/>
        <end position="405"/>
    </location>
</feature>
<evidence type="ECO:0000256" key="4">
    <source>
        <dbReference type="ARBA" id="ARBA00022989"/>
    </source>
</evidence>
<dbReference type="InterPro" id="IPR035681">
    <property type="entry name" value="ComA-like_MBL"/>
</dbReference>
<evidence type="ECO:0000256" key="2">
    <source>
        <dbReference type="ARBA" id="ARBA00022475"/>
    </source>
</evidence>
<dbReference type="PANTHER" id="PTHR30619">
    <property type="entry name" value="DNA INTERNALIZATION/COMPETENCE PROTEIN COMEC/REC2"/>
    <property type="match status" value="1"/>
</dbReference>
<accession>A0A1W1V8N9</accession>
<dbReference type="InterPro" id="IPR025405">
    <property type="entry name" value="DUF4131"/>
</dbReference>
<keyword evidence="3 6" id="KW-0812">Transmembrane</keyword>
<protein>
    <submittedName>
        <fullName evidence="8">Competence protein ComEC</fullName>
    </submittedName>
</protein>
<keyword evidence="2" id="KW-1003">Cell membrane</keyword>
<dbReference type="InterPro" id="IPR052159">
    <property type="entry name" value="Competence_DNA_uptake"/>
</dbReference>
<feature type="transmembrane region" description="Helical" evidence="6">
    <location>
        <begin position="53"/>
        <end position="72"/>
    </location>
</feature>
<gene>
    <name evidence="8" type="ORF">SAMN05660772_01388</name>
</gene>
<dbReference type="InterPro" id="IPR036866">
    <property type="entry name" value="RibonucZ/Hydroxyglut_hydro"/>
</dbReference>
<dbReference type="EMBL" id="FWWV01000067">
    <property type="protein sequence ID" value="SMB89722.1"/>
    <property type="molecule type" value="Genomic_DNA"/>
</dbReference>
<evidence type="ECO:0000256" key="1">
    <source>
        <dbReference type="ARBA" id="ARBA00004651"/>
    </source>
</evidence>
<feature type="transmembrane region" description="Helical" evidence="6">
    <location>
        <begin position="301"/>
        <end position="330"/>
    </location>
</feature>
<dbReference type="Gene3D" id="3.60.15.10">
    <property type="entry name" value="Ribonuclease Z/Hydroxyacylglutathione hydrolase-like"/>
    <property type="match status" value="1"/>
</dbReference>
<dbReference type="GO" id="GO:0005886">
    <property type="term" value="C:plasma membrane"/>
    <property type="evidence" value="ECO:0007669"/>
    <property type="project" value="UniProtKB-SubCell"/>
</dbReference>
<evidence type="ECO:0000313" key="8">
    <source>
        <dbReference type="EMBL" id="SMB89722.1"/>
    </source>
</evidence>
<feature type="transmembrane region" description="Helical" evidence="6">
    <location>
        <begin position="342"/>
        <end position="359"/>
    </location>
</feature>
<dbReference type="GO" id="GO:0030420">
    <property type="term" value="P:establishment of competence for transformation"/>
    <property type="evidence" value="ECO:0007669"/>
    <property type="project" value="InterPro"/>
</dbReference>
<name>A0A1W1V8N9_9PAST</name>
<dbReference type="AlphaFoldDB" id="A0A1W1V8N9"/>
<dbReference type="NCBIfam" id="TIGR00361">
    <property type="entry name" value="ComEC_Rec2"/>
    <property type="match status" value="1"/>
</dbReference>
<feature type="transmembrane region" description="Helical" evidence="6">
    <location>
        <begin position="513"/>
        <end position="530"/>
    </location>
</feature>
<feature type="transmembrane region" description="Helical" evidence="6">
    <location>
        <begin position="30"/>
        <end position="46"/>
    </location>
</feature>
<feature type="transmembrane region" description="Helical" evidence="6">
    <location>
        <begin position="267"/>
        <end position="289"/>
    </location>
</feature>
<feature type="transmembrane region" description="Helical" evidence="6">
    <location>
        <begin position="417"/>
        <end position="445"/>
    </location>
</feature>
<dbReference type="InterPro" id="IPR001279">
    <property type="entry name" value="Metallo-B-lactamas"/>
</dbReference>
<sequence>MRLQNIALCWLLSLSQIFWLPVSWLGYQRILLALAVTAVFSALWLARNRRYRTLLLLFAVTLCSAAYQQWYIASTLAKTERIAELSRQMQTIDAEFKIVSLRQMLANRTLVAELDLNGYQLGKIKVNIHWQAEAEPHLGEIWRATLKLRPLSSRLNEGGFNRQRWLLSQSILASATMKQGELRQRQNGWRQQKLEQIVAQTDGLRYQGVILALAFGERAWITAHDWQRFRESGTAHLIAISGLHIGLVATMAWGMARLAQLLLIRRYAALISYPLPHLTALVAAAFYAYLADFLIPTQRALWAYCFWLGLSFMRIYLPPWKLLILIIAWLSLLDPLSLLNESFWLSCGTVAILCFYYHYFPLSGLRWRGKTLRQQLPKIGYWILGLLHLQLGLLLLFTPLQLFVFKALPLNAFLSNLLLVPLFSLVLVPLILISLFSGGFSWHWVDGLLQRTLALLDWLPNRYWLVSDLERDGMILLVLLLLGILFGLRRHYRTLAIDGTTTAKSAVKAENKAAFVIGILFLLYGGKVVFEQSRQADWQLVMLDVGQGLALLIVERQHATLFDTGQAWQGGSMAETEILPYLQRNGLQLEQLILSHDDNDHAGGAEVLLRHFPSAVLFGSSQKAYNAQPKQACIQGARWLWRGFQFEVFAPSQWVPVAKNQDSCVVLVSRDNVRFILSGDVARTTEDRIAQHIGKVDWLQVGHHGSNTSSGWIWLSRLRPTISLISAGLHNQWKLPHTATLQRLRYTQSAVYNTALDGQITLSVRAQNWQISTARGGWLAWYQIIIGLEKEIQLE</sequence>
<dbReference type="SMART" id="SM00849">
    <property type="entry name" value="Lactamase_B"/>
    <property type="match status" value="1"/>
</dbReference>
<keyword evidence="5 6" id="KW-0472">Membrane</keyword>
<dbReference type="InterPro" id="IPR004477">
    <property type="entry name" value="ComEC_N"/>
</dbReference>
<evidence type="ECO:0000313" key="9">
    <source>
        <dbReference type="Proteomes" id="UP000192408"/>
    </source>
</evidence>
<dbReference type="NCBIfam" id="TIGR00360">
    <property type="entry name" value="ComEC_N-term"/>
    <property type="match status" value="1"/>
</dbReference>
<dbReference type="SUPFAM" id="SSF56281">
    <property type="entry name" value="Metallo-hydrolase/oxidoreductase"/>
    <property type="match status" value="1"/>
</dbReference>
<dbReference type="RefSeq" id="WP_084258013.1">
    <property type="nucleotide sequence ID" value="NZ_FWWV01000067.1"/>
</dbReference>
<evidence type="ECO:0000256" key="5">
    <source>
        <dbReference type="ARBA" id="ARBA00023136"/>
    </source>
</evidence>
<dbReference type="Pfam" id="PF13567">
    <property type="entry name" value="DUF4131"/>
    <property type="match status" value="1"/>
</dbReference>
<dbReference type="InterPro" id="IPR004797">
    <property type="entry name" value="Competence_ComEC/Rec2"/>
</dbReference>
<organism evidence="8 9">
    <name type="scientific">Pasteurella testudinis DSM 23072</name>
    <dbReference type="NCBI Taxonomy" id="1122938"/>
    <lineage>
        <taxon>Bacteria</taxon>
        <taxon>Pseudomonadati</taxon>
        <taxon>Pseudomonadota</taxon>
        <taxon>Gammaproteobacteria</taxon>
        <taxon>Pasteurellales</taxon>
        <taxon>Pasteurellaceae</taxon>
        <taxon>Pasteurella</taxon>
    </lineage>
</organism>
<feature type="transmembrane region" description="Helical" evidence="6">
    <location>
        <begin position="235"/>
        <end position="255"/>
    </location>
</feature>
<feature type="domain" description="Metallo-beta-lactamase" evidence="7">
    <location>
        <begin position="547"/>
        <end position="729"/>
    </location>
</feature>
<feature type="transmembrane region" description="Helical" evidence="6">
    <location>
        <begin position="7"/>
        <end position="24"/>
    </location>
</feature>